<dbReference type="Proteomes" id="UP000281406">
    <property type="component" value="Unassembled WGS sequence"/>
</dbReference>
<evidence type="ECO:0000256" key="1">
    <source>
        <dbReference type="SAM" id="MobiDB-lite"/>
    </source>
</evidence>
<accession>A0A3N0YDF7</accession>
<evidence type="ECO:0000313" key="2">
    <source>
        <dbReference type="EMBL" id="ROL44262.1"/>
    </source>
</evidence>
<sequence>MYVDIIRHCDEHSKAAVTEFPMLHLHTSLDEDKTARHGKSNMERSHSPLFTVHVPIVDVLTHDYPEPDPIQPLHMPTKVSEQKPAESDQVFETAPMSIQEIKPEPFFTARTCTF</sequence>
<proteinExistence type="predicted"/>
<comment type="caution">
    <text evidence="2">The sequence shown here is derived from an EMBL/GenBank/DDBJ whole genome shotgun (WGS) entry which is preliminary data.</text>
</comment>
<organism evidence="2 3">
    <name type="scientific">Anabarilius grahami</name>
    <name type="common">Kanglang fish</name>
    <name type="synonym">Barilius grahami</name>
    <dbReference type="NCBI Taxonomy" id="495550"/>
    <lineage>
        <taxon>Eukaryota</taxon>
        <taxon>Metazoa</taxon>
        <taxon>Chordata</taxon>
        <taxon>Craniata</taxon>
        <taxon>Vertebrata</taxon>
        <taxon>Euteleostomi</taxon>
        <taxon>Actinopterygii</taxon>
        <taxon>Neopterygii</taxon>
        <taxon>Teleostei</taxon>
        <taxon>Ostariophysi</taxon>
        <taxon>Cypriniformes</taxon>
        <taxon>Xenocyprididae</taxon>
        <taxon>Xenocypridinae</taxon>
        <taxon>Xenocypridinae incertae sedis</taxon>
        <taxon>Anabarilius</taxon>
    </lineage>
</organism>
<keyword evidence="3" id="KW-1185">Reference proteome</keyword>
<reference evidence="2 3" key="1">
    <citation type="submission" date="2018-10" db="EMBL/GenBank/DDBJ databases">
        <title>Genome assembly for a Yunnan-Guizhou Plateau 3E fish, Anabarilius grahami (Regan), and its evolutionary and genetic applications.</title>
        <authorList>
            <person name="Jiang W."/>
        </authorList>
    </citation>
    <scope>NUCLEOTIDE SEQUENCE [LARGE SCALE GENOMIC DNA]</scope>
    <source>
        <strain evidence="2">AG-KIZ</strain>
        <tissue evidence="2">Muscle</tissue>
    </source>
</reference>
<evidence type="ECO:0000313" key="3">
    <source>
        <dbReference type="Proteomes" id="UP000281406"/>
    </source>
</evidence>
<name>A0A3N0YDF7_ANAGA</name>
<protein>
    <submittedName>
        <fullName evidence="2">Uncharacterized protein</fullName>
    </submittedName>
</protein>
<dbReference type="EMBL" id="RJVU01046259">
    <property type="protein sequence ID" value="ROL44262.1"/>
    <property type="molecule type" value="Genomic_DNA"/>
</dbReference>
<feature type="region of interest" description="Disordered" evidence="1">
    <location>
        <begin position="65"/>
        <end position="89"/>
    </location>
</feature>
<gene>
    <name evidence="2" type="ORF">DPX16_8684</name>
</gene>
<dbReference type="AlphaFoldDB" id="A0A3N0YDF7"/>